<dbReference type="OMA" id="NMSFECL"/>
<evidence type="ECO:0000313" key="4">
    <source>
        <dbReference type="Proteomes" id="UP000264820"/>
    </source>
</evidence>
<proteinExistence type="predicted"/>
<protein>
    <submittedName>
        <fullName evidence="3">Tudor domain containing 15</fullName>
    </submittedName>
</protein>
<dbReference type="Gene3D" id="2.40.50.90">
    <property type="match status" value="6"/>
</dbReference>
<organism evidence="3 4">
    <name type="scientific">Hippocampus comes</name>
    <name type="common">Tiger tail seahorse</name>
    <dbReference type="NCBI Taxonomy" id="109280"/>
    <lineage>
        <taxon>Eukaryota</taxon>
        <taxon>Metazoa</taxon>
        <taxon>Chordata</taxon>
        <taxon>Craniata</taxon>
        <taxon>Vertebrata</taxon>
        <taxon>Euteleostomi</taxon>
        <taxon>Actinopterygii</taxon>
        <taxon>Neopterygii</taxon>
        <taxon>Teleostei</taxon>
        <taxon>Neoteleostei</taxon>
        <taxon>Acanthomorphata</taxon>
        <taxon>Syngnathiaria</taxon>
        <taxon>Syngnathiformes</taxon>
        <taxon>Syngnathoidei</taxon>
        <taxon>Syngnathidae</taxon>
        <taxon>Hippocampus</taxon>
    </lineage>
</organism>
<feature type="domain" description="Tudor" evidence="2">
    <location>
        <begin position="47"/>
        <end position="105"/>
    </location>
</feature>
<dbReference type="Proteomes" id="UP000264820">
    <property type="component" value="Unplaced"/>
</dbReference>
<feature type="domain" description="Tudor" evidence="2">
    <location>
        <begin position="503"/>
        <end position="561"/>
    </location>
</feature>
<dbReference type="STRING" id="109280.ENSHCOP00000009379"/>
<reference evidence="3" key="2">
    <citation type="submission" date="2025-09" db="UniProtKB">
        <authorList>
            <consortium name="Ensembl"/>
        </authorList>
    </citation>
    <scope>IDENTIFICATION</scope>
</reference>
<feature type="domain" description="Tudor" evidence="2">
    <location>
        <begin position="1113"/>
        <end position="1172"/>
    </location>
</feature>
<reference evidence="3" key="1">
    <citation type="submission" date="2025-08" db="UniProtKB">
        <authorList>
            <consortium name="Ensembl"/>
        </authorList>
    </citation>
    <scope>IDENTIFICATION</scope>
</reference>
<keyword evidence="1" id="KW-0175">Coiled coil</keyword>
<evidence type="ECO:0000256" key="1">
    <source>
        <dbReference type="SAM" id="Coils"/>
    </source>
</evidence>
<dbReference type="InterPro" id="IPR050621">
    <property type="entry name" value="Tudor_domain_containing"/>
</dbReference>
<evidence type="ECO:0000313" key="3">
    <source>
        <dbReference type="Ensembl" id="ENSHCOP00000009379.1"/>
    </source>
</evidence>
<accession>A0A3Q3DDM2</accession>
<dbReference type="Ensembl" id="ENSHCOT00000015489.1">
    <property type="protein sequence ID" value="ENSHCOP00000009379.1"/>
    <property type="gene ID" value="ENSHCOG00000011795.1"/>
</dbReference>
<dbReference type="Gene3D" id="2.30.30.140">
    <property type="match status" value="7"/>
</dbReference>
<sequence length="1548" mass="175127">PGPDPGLPLRTPFPTLIHFQGQYLTIDELDYNILQQEIQNTPKTNAKVDVGEFCLVKDVSTAHWYRGRVQRCNDCVLDVFLIDHGSVLSVDVAHVASCSNDLFSRPPKIVCGILANVLVPASSCHSSGVVDFLSSLIGKSFTGCIQTILPHRVLLLDIPDINNELVRQRFGKHTDKDTFLLLVELLTGVPLKQNIDLPDLLVNEQGGHVYRPKSSGLKVYEEILNFCGPRLSCGTRAKVRVTAAVHSGLFYCQMASKESELRLMSKKLAAVSERRSKYHPRENVGLLCSAKGKSGKWYRGFVQFLLMNSEVQVLFVDFGFCESVKVEDVHSLPPDLYLTPFMAFPCSLSARKSQDEDLVSQQLSYLKSGLLGGVLEVQIDSFDEEQCLYLITGVGALDKYVTEEVTRELPPQIKEEPLSTVEDVAIQDANLFYETIIGQELVKTLKEEELQVHSVFEGFLEYAENPSNFWIRTTKRNGEFQEMMNKMSEHFAGVKLEDDVLMNPQPGTPCCALYEADMHFYRGVVTNELEHGAEVLFIDFGNIEKVPRAMIKKIPETFAGISAFALCCTLANVMPLDDVWTHLNCDFFRVALFDKALRIHIVQIAQHKCVIDLYRSGSDDGRSISQLMVSSKQAECWKIIPVKPVEQNPNDGKTSKGIRESHVSGNEAWKEEKDKCVQKSSMPTSFKILDVRPGYEFPVRCSCINSASDFWCQVQDKVPDMEDLMGKIQRYYTLHTVPLQNEESCCVAKSPQDGRWYRASIQERQKDHAKVLLVDYGVSIQVQVNQLQRIMPEYVALEGQAFRCSLLKRTELVGTSEELSDHLRRFISDSDGNLRCKVVSQRNDKSERLNIVELFNTQTQQGVTNQHLAKEKRDFPEEFVYSSFGLMPNDEEEVYVTHVSWEWDIYCQLQRNTEAIADLEVNISEAIAKMKRASGEDAPARMCLAKYLDGNWYRALVHTAPSPLHLSVVFVDYGNRSIAEKTHVVSIPRGCDRLLSTPVQALKFNLASVSRKELYMEVKEWLDGAVLNKQVPRPKEEHVKKEHTKVPAARKKPPLLLLPDRKEKEGCSLLCFVSHIDSVSRFFLQLSEDEAAILKMVGEINSMSEHSLRAAVSVRFDELVLARYDEDAALYRAVVRAYEGQSRFKVAFLDYGNSAVVEKGEIYTLPQEYFSLPAFSIRCSLVDLSLYDDDAAFTDTVMGKPLMVHFVRKWETHWEVEMEILDDDNTPDEQILKPPEGGDAPACTLETNDNVKIWDQTVLKVTENEQGTFETRVTDTKPTEALCETFKTESKRPIEIRSKRKKLSKKKSVFSVRKKDCTNTPLAHTPLLQQNQQLLPPRESQNEQLLPNSSHHRKFVFAPISLNKEYSAFVASMTTPSEFCLVLKDSLPVMNKVAIMLEYLSQSELPLLPKCSLTTGASCLVRSDPNIWRRAEVRHVDSSGVVLDLVDYGICEHFAPQEYINLRVIPEDLLNIPKMVYLCVLRGVSPVIDDDHWREDATIYFQEFLNCNLKVVFREVLSSTRWAADLLVNGIHAAGKLVTAGHGRYTDA</sequence>
<dbReference type="PANTHER" id="PTHR22948:SF7">
    <property type="entry name" value="TUDOR DOMAIN-CONTAINING PROTEIN 15"/>
    <property type="match status" value="1"/>
</dbReference>
<dbReference type="PROSITE" id="PS50304">
    <property type="entry name" value="TUDOR"/>
    <property type="match status" value="6"/>
</dbReference>
<evidence type="ECO:0000259" key="2">
    <source>
        <dbReference type="PROSITE" id="PS50304"/>
    </source>
</evidence>
<name>A0A3Q3DDM2_HIPCM</name>
<keyword evidence="4" id="KW-1185">Reference proteome</keyword>
<dbReference type="SMART" id="SM00333">
    <property type="entry name" value="TUDOR"/>
    <property type="match status" value="7"/>
</dbReference>
<dbReference type="GeneTree" id="ENSGT00940000162581"/>
<feature type="domain" description="Tudor" evidence="2">
    <location>
        <begin position="281"/>
        <end position="339"/>
    </location>
</feature>
<dbReference type="InterPro" id="IPR002999">
    <property type="entry name" value="Tudor"/>
</dbReference>
<dbReference type="Pfam" id="PF00567">
    <property type="entry name" value="TUDOR"/>
    <property type="match status" value="7"/>
</dbReference>
<feature type="coiled-coil region" evidence="1">
    <location>
        <begin position="909"/>
        <end position="936"/>
    </location>
</feature>
<feature type="domain" description="Tudor" evidence="2">
    <location>
        <begin position="936"/>
        <end position="994"/>
    </location>
</feature>
<dbReference type="SUPFAM" id="SSF63748">
    <property type="entry name" value="Tudor/PWWP/MBT"/>
    <property type="match status" value="7"/>
</dbReference>
<dbReference type="InterPro" id="IPR035437">
    <property type="entry name" value="SNase_OB-fold_sf"/>
</dbReference>
<feature type="domain" description="Tudor" evidence="2">
    <location>
        <begin position="739"/>
        <end position="797"/>
    </location>
</feature>
<dbReference type="PANTHER" id="PTHR22948">
    <property type="entry name" value="TUDOR DOMAIN CONTAINING PROTEIN"/>
    <property type="match status" value="1"/>
</dbReference>